<dbReference type="PANTHER" id="PTHR11795:SF371">
    <property type="entry name" value="HIGH-AFFINITY BRANCHED-CHAIN AMINO ACID TRANSPORT SYSTEM PERMEASE PROTEIN LIVH"/>
    <property type="match status" value="1"/>
</dbReference>
<protein>
    <submittedName>
        <fullName evidence="11">ABC transporter permease</fullName>
    </submittedName>
</protein>
<dbReference type="OrthoDB" id="9807115at2"/>
<dbReference type="GO" id="GO:0015190">
    <property type="term" value="F:L-leucine transmembrane transporter activity"/>
    <property type="evidence" value="ECO:0007669"/>
    <property type="project" value="TreeGrafter"/>
</dbReference>
<evidence type="ECO:0000256" key="4">
    <source>
        <dbReference type="ARBA" id="ARBA00022519"/>
    </source>
</evidence>
<evidence type="ECO:0000256" key="10">
    <source>
        <dbReference type="SAM" id="Phobius"/>
    </source>
</evidence>
<dbReference type="Proteomes" id="UP000076574">
    <property type="component" value="Unassembled WGS sequence"/>
</dbReference>
<evidence type="ECO:0000256" key="7">
    <source>
        <dbReference type="ARBA" id="ARBA00022989"/>
    </source>
</evidence>
<dbReference type="EMBL" id="LVYV01000056">
    <property type="protein sequence ID" value="KZD20322.1"/>
    <property type="molecule type" value="Genomic_DNA"/>
</dbReference>
<comment type="similarity">
    <text evidence="9">Belongs to the binding-protein-dependent transport system permease family. LivHM subfamily.</text>
</comment>
<evidence type="ECO:0000256" key="1">
    <source>
        <dbReference type="ARBA" id="ARBA00004651"/>
    </source>
</evidence>
<evidence type="ECO:0000256" key="8">
    <source>
        <dbReference type="ARBA" id="ARBA00023136"/>
    </source>
</evidence>
<dbReference type="GO" id="GO:0015808">
    <property type="term" value="P:L-alanine transport"/>
    <property type="evidence" value="ECO:0007669"/>
    <property type="project" value="TreeGrafter"/>
</dbReference>
<feature type="transmembrane region" description="Helical" evidence="10">
    <location>
        <begin position="184"/>
        <end position="205"/>
    </location>
</feature>
<dbReference type="PANTHER" id="PTHR11795">
    <property type="entry name" value="BRANCHED-CHAIN AMINO ACID TRANSPORT SYSTEM PERMEASE PROTEIN LIVH"/>
    <property type="match status" value="1"/>
</dbReference>
<feature type="transmembrane region" description="Helical" evidence="10">
    <location>
        <begin position="217"/>
        <end position="246"/>
    </location>
</feature>
<feature type="transmembrane region" description="Helical" evidence="10">
    <location>
        <begin position="258"/>
        <end position="277"/>
    </location>
</feature>
<comment type="subcellular location">
    <subcellularLocation>
        <location evidence="1">Cell membrane</location>
        <topology evidence="1">Multi-pass membrane protein</topology>
    </subcellularLocation>
</comment>
<keyword evidence="12" id="KW-1185">Reference proteome</keyword>
<dbReference type="GO" id="GO:0042941">
    <property type="term" value="P:D-alanine transmembrane transport"/>
    <property type="evidence" value="ECO:0007669"/>
    <property type="project" value="TreeGrafter"/>
</dbReference>
<dbReference type="CDD" id="cd06582">
    <property type="entry name" value="TM_PBP1_LivH_like"/>
    <property type="match status" value="1"/>
</dbReference>
<dbReference type="GO" id="GO:0005886">
    <property type="term" value="C:plasma membrane"/>
    <property type="evidence" value="ECO:0007669"/>
    <property type="project" value="UniProtKB-SubCell"/>
</dbReference>
<keyword evidence="3" id="KW-1003">Cell membrane</keyword>
<dbReference type="Pfam" id="PF02653">
    <property type="entry name" value="BPD_transp_2"/>
    <property type="match status" value="1"/>
</dbReference>
<evidence type="ECO:0000256" key="9">
    <source>
        <dbReference type="ARBA" id="ARBA00037998"/>
    </source>
</evidence>
<feature type="transmembrane region" description="Helical" evidence="10">
    <location>
        <begin position="56"/>
        <end position="80"/>
    </location>
</feature>
<feature type="transmembrane region" description="Helical" evidence="10">
    <location>
        <begin position="31"/>
        <end position="50"/>
    </location>
</feature>
<reference evidence="11 12" key="1">
    <citation type="submission" date="2016-03" db="EMBL/GenBank/DDBJ databases">
        <title>Microsymbionts genomes from the relict species Vavilovia formosa (Stev.) Fed.</title>
        <authorList>
            <person name="Kopat V."/>
            <person name="Chirak E."/>
            <person name="Kimeklis A."/>
            <person name="Andronov E."/>
        </authorList>
    </citation>
    <scope>NUCLEOTIDE SEQUENCE [LARGE SCALE GENOMIC DNA]</scope>
    <source>
        <strain evidence="11 12">Vaf07</strain>
    </source>
</reference>
<dbReference type="RefSeq" id="WP_068738606.1">
    <property type="nucleotide sequence ID" value="NZ_LVYV01000056.1"/>
</dbReference>
<keyword evidence="6" id="KW-0029">Amino-acid transport</keyword>
<dbReference type="InterPro" id="IPR052157">
    <property type="entry name" value="BCAA_transport_permease"/>
</dbReference>
<dbReference type="GO" id="GO:1903806">
    <property type="term" value="P:L-isoleucine import across plasma membrane"/>
    <property type="evidence" value="ECO:0007669"/>
    <property type="project" value="TreeGrafter"/>
</dbReference>
<keyword evidence="8 10" id="KW-0472">Membrane</keyword>
<feature type="transmembrane region" description="Helical" evidence="10">
    <location>
        <begin position="138"/>
        <end position="155"/>
    </location>
</feature>
<name>A0A161SK83_9BRAD</name>
<accession>A0A161SK83</accession>
<comment type="caution">
    <text evidence="11">The sequence shown here is derived from an EMBL/GenBank/DDBJ whole genome shotgun (WGS) entry which is preliminary data.</text>
</comment>
<evidence type="ECO:0000256" key="6">
    <source>
        <dbReference type="ARBA" id="ARBA00022970"/>
    </source>
</evidence>
<feature type="transmembrane region" description="Helical" evidence="10">
    <location>
        <begin position="6"/>
        <end position="24"/>
    </location>
</feature>
<dbReference type="GO" id="GO:0015188">
    <property type="term" value="F:L-isoleucine transmembrane transporter activity"/>
    <property type="evidence" value="ECO:0007669"/>
    <property type="project" value="TreeGrafter"/>
</dbReference>
<evidence type="ECO:0000313" key="11">
    <source>
        <dbReference type="EMBL" id="KZD20322.1"/>
    </source>
</evidence>
<evidence type="ECO:0000256" key="3">
    <source>
        <dbReference type="ARBA" id="ARBA00022475"/>
    </source>
</evidence>
<keyword evidence="4" id="KW-0997">Cell inner membrane</keyword>
<evidence type="ECO:0000313" key="12">
    <source>
        <dbReference type="Proteomes" id="UP000076574"/>
    </source>
</evidence>
<proteinExistence type="inferred from homology"/>
<gene>
    <name evidence="11" type="ORF">A4A58_18940</name>
</gene>
<sequence>MGQLLVNGIVAGLLLALPALALSLTFSVLRFANYAVGSYLSCGAYLVYIGNVVLGMPLWLAASAGAALFAVIAVGIDWLAYRPLRDRGGVTLLVASMGVAIALENVIRFFAGNLPRAYNVPVARPMRFGDIRLNHEQLTILVAVFAALAVVWIIFRFTRLGRMMRAVADNPDLAAVRGISRSRVVAYVWLIAGMLTTLSGVLVGLDANVEPQMGWTYLLPVFTAAILGGIANPMAAVAGALTLGLAEELATLVMPVHYRMIVTFLVMVALLLVRPWGLFGTRWVTK</sequence>
<evidence type="ECO:0000256" key="5">
    <source>
        <dbReference type="ARBA" id="ARBA00022692"/>
    </source>
</evidence>
<dbReference type="AlphaFoldDB" id="A0A161SK83"/>
<dbReference type="GO" id="GO:0005304">
    <property type="term" value="F:L-valine transmembrane transporter activity"/>
    <property type="evidence" value="ECO:0007669"/>
    <property type="project" value="TreeGrafter"/>
</dbReference>
<dbReference type="InterPro" id="IPR001851">
    <property type="entry name" value="ABC_transp_permease"/>
</dbReference>
<keyword evidence="7 10" id="KW-1133">Transmembrane helix</keyword>
<dbReference type="GO" id="GO:0015192">
    <property type="term" value="F:L-phenylalanine transmembrane transporter activity"/>
    <property type="evidence" value="ECO:0007669"/>
    <property type="project" value="TreeGrafter"/>
</dbReference>
<evidence type="ECO:0000256" key="2">
    <source>
        <dbReference type="ARBA" id="ARBA00022448"/>
    </source>
</evidence>
<keyword evidence="5 10" id="KW-0812">Transmembrane</keyword>
<organism evidence="11 12">
    <name type="scientific">Tardiphaga robiniae</name>
    <dbReference type="NCBI Taxonomy" id="943830"/>
    <lineage>
        <taxon>Bacteria</taxon>
        <taxon>Pseudomonadati</taxon>
        <taxon>Pseudomonadota</taxon>
        <taxon>Alphaproteobacteria</taxon>
        <taxon>Hyphomicrobiales</taxon>
        <taxon>Nitrobacteraceae</taxon>
        <taxon>Tardiphaga</taxon>
    </lineage>
</organism>
<dbReference type="STRING" id="943830.A4A58_18940"/>
<keyword evidence="2" id="KW-0813">Transport</keyword>
<feature type="transmembrane region" description="Helical" evidence="10">
    <location>
        <begin position="92"/>
        <end position="111"/>
    </location>
</feature>